<reference evidence="1" key="1">
    <citation type="submission" date="2023-06" db="EMBL/GenBank/DDBJ databases">
        <title>Genome-scale phylogeny and comparative genomics of the fungal order Sordariales.</title>
        <authorList>
            <consortium name="Lawrence Berkeley National Laboratory"/>
            <person name="Hensen N."/>
            <person name="Bonometti L."/>
            <person name="Westerberg I."/>
            <person name="Brannstrom I.O."/>
            <person name="Guillou S."/>
            <person name="Cros-Aarteil S."/>
            <person name="Calhoun S."/>
            <person name="Haridas S."/>
            <person name="Kuo A."/>
            <person name="Mondo S."/>
            <person name="Pangilinan J."/>
            <person name="Riley R."/>
            <person name="Labutti K."/>
            <person name="Andreopoulos B."/>
            <person name="Lipzen A."/>
            <person name="Chen C."/>
            <person name="Yanf M."/>
            <person name="Daum C."/>
            <person name="Ng V."/>
            <person name="Clum A."/>
            <person name="Steindorff A."/>
            <person name="Ohm R."/>
            <person name="Martin F."/>
            <person name="Silar P."/>
            <person name="Natvig D."/>
            <person name="Lalanne C."/>
            <person name="Gautier V."/>
            <person name="Ament-Velasquez S.L."/>
            <person name="Kruys A."/>
            <person name="Hutchinson M.I."/>
            <person name="Powell A.J."/>
            <person name="Barry K."/>
            <person name="Miller A.N."/>
            <person name="Grigoriev I.V."/>
            <person name="Debuchy R."/>
            <person name="Gladieux P."/>
            <person name="Thoren M.H."/>
            <person name="Johannesson H."/>
        </authorList>
    </citation>
    <scope>NUCLEOTIDE SEQUENCE</scope>
    <source>
        <strain evidence="1">PSN4</strain>
    </source>
</reference>
<evidence type="ECO:0000313" key="1">
    <source>
        <dbReference type="EMBL" id="KAK1749677.1"/>
    </source>
</evidence>
<dbReference type="AlphaFoldDB" id="A0AAJ0B3T6"/>
<keyword evidence="2" id="KW-1185">Reference proteome</keyword>
<accession>A0AAJ0B3T6</accession>
<protein>
    <submittedName>
        <fullName evidence="1">Uncharacterized protein</fullName>
    </submittedName>
</protein>
<evidence type="ECO:0000313" key="2">
    <source>
        <dbReference type="Proteomes" id="UP001239445"/>
    </source>
</evidence>
<proteinExistence type="predicted"/>
<organism evidence="1 2">
    <name type="scientific">Echria macrotheca</name>
    <dbReference type="NCBI Taxonomy" id="438768"/>
    <lineage>
        <taxon>Eukaryota</taxon>
        <taxon>Fungi</taxon>
        <taxon>Dikarya</taxon>
        <taxon>Ascomycota</taxon>
        <taxon>Pezizomycotina</taxon>
        <taxon>Sordariomycetes</taxon>
        <taxon>Sordariomycetidae</taxon>
        <taxon>Sordariales</taxon>
        <taxon>Schizotheciaceae</taxon>
        <taxon>Echria</taxon>
    </lineage>
</organism>
<dbReference type="Proteomes" id="UP001239445">
    <property type="component" value="Unassembled WGS sequence"/>
</dbReference>
<sequence length="199" mass="21537">MAGNPQPQQYPCYFMISPSPQECPNGLRDIHLAPNPPVGGWGPMFYVKFGDGNWHNNRYTTHNPTFTPGDTDLCANIPGAAPAGARYYLPPGGGAAVNPGTYLEQAILQGRFAQNMNGEWYRIHAPAGVTAQQLATDLMWISDQLDNPGLNLDFGYQAALAAHNNPGQATLQAQQQAATAVMQIRATAILQRLQARGYN</sequence>
<dbReference type="EMBL" id="MU839853">
    <property type="protein sequence ID" value="KAK1749677.1"/>
    <property type="molecule type" value="Genomic_DNA"/>
</dbReference>
<name>A0AAJ0B3T6_9PEZI</name>
<gene>
    <name evidence="1" type="ORF">QBC47DRAFT_418736</name>
</gene>
<comment type="caution">
    <text evidence="1">The sequence shown here is derived from an EMBL/GenBank/DDBJ whole genome shotgun (WGS) entry which is preliminary data.</text>
</comment>